<evidence type="ECO:0000256" key="4">
    <source>
        <dbReference type="ARBA" id="ARBA00023273"/>
    </source>
</evidence>
<evidence type="ECO:0000256" key="2">
    <source>
        <dbReference type="ARBA" id="ARBA00009415"/>
    </source>
</evidence>
<dbReference type="GO" id="GO:0042073">
    <property type="term" value="P:intraciliary transport"/>
    <property type="evidence" value="ECO:0007669"/>
    <property type="project" value="TreeGrafter"/>
</dbReference>
<keyword evidence="5" id="KW-0175">Coiled coil</keyword>
<reference evidence="7 8" key="1">
    <citation type="journal article" date="2018" name="Plant J.">
        <title>Genome sequences of Chlorella sorokiniana UTEX 1602 and Micractinium conductrix SAG 241.80: implications to maltose excretion by a green alga.</title>
        <authorList>
            <person name="Arriola M.B."/>
            <person name="Velmurugan N."/>
            <person name="Zhang Y."/>
            <person name="Plunkett M.H."/>
            <person name="Hondzo H."/>
            <person name="Barney B.M."/>
        </authorList>
    </citation>
    <scope>NUCLEOTIDE SEQUENCE [LARGE SCALE GENOMIC DNA]</scope>
    <source>
        <strain evidence="8">UTEX 1602</strain>
    </source>
</reference>
<feature type="coiled-coil region" evidence="5">
    <location>
        <begin position="125"/>
        <end position="184"/>
    </location>
</feature>
<comment type="similarity">
    <text evidence="2">Belongs to the IFT57 family.</text>
</comment>
<evidence type="ECO:0000256" key="5">
    <source>
        <dbReference type="SAM" id="Coils"/>
    </source>
</evidence>
<dbReference type="Proteomes" id="UP000239899">
    <property type="component" value="Unassembled WGS sequence"/>
</dbReference>
<dbReference type="InterPro" id="IPR019530">
    <property type="entry name" value="Intra-flagellar_transport_57"/>
</dbReference>
<evidence type="ECO:0000313" key="8">
    <source>
        <dbReference type="Proteomes" id="UP000239899"/>
    </source>
</evidence>
<evidence type="ECO:0000256" key="3">
    <source>
        <dbReference type="ARBA" id="ARBA00023069"/>
    </source>
</evidence>
<name>A0A2P6TKC8_CHLSO</name>
<dbReference type="GO" id="GO:0005929">
    <property type="term" value="C:cilium"/>
    <property type="evidence" value="ECO:0007669"/>
    <property type="project" value="UniProtKB-SubCell"/>
</dbReference>
<sequence length="223" mass="23024">MSGLPASLRFGPPGARPAAAAAAPRAAPSGSGAGGKRRDEVPQDDATAWRAEYERAAPQLTIAVPADAGADSRDWRPLLERALAALGSLQAAAPAAQAATTTSAARLTSQLEALAAGEAAAGAQLAGLRAEHKAAQEAVAVLQREAEARQEYVGQLQAELAYLNKELEERQRELAEQGESMSDTRPVARLAAACTALRGELAQMELRCGVLQATLLRPAANAS</sequence>
<comment type="caution">
    <text evidence="7">The sequence shown here is derived from an EMBL/GenBank/DDBJ whole genome shotgun (WGS) entry which is preliminary data.</text>
</comment>
<feature type="region of interest" description="Disordered" evidence="6">
    <location>
        <begin position="1"/>
        <end position="51"/>
    </location>
</feature>
<gene>
    <name evidence="7" type="ORF">C2E21_6812</name>
</gene>
<dbReference type="Pfam" id="PF10498">
    <property type="entry name" value="IFT57"/>
    <property type="match status" value="1"/>
</dbReference>
<organism evidence="7 8">
    <name type="scientific">Chlorella sorokiniana</name>
    <name type="common">Freshwater green alga</name>
    <dbReference type="NCBI Taxonomy" id="3076"/>
    <lineage>
        <taxon>Eukaryota</taxon>
        <taxon>Viridiplantae</taxon>
        <taxon>Chlorophyta</taxon>
        <taxon>core chlorophytes</taxon>
        <taxon>Trebouxiophyceae</taxon>
        <taxon>Chlorellales</taxon>
        <taxon>Chlorellaceae</taxon>
        <taxon>Chlorella clade</taxon>
        <taxon>Chlorella</taxon>
    </lineage>
</organism>
<keyword evidence="4" id="KW-0966">Cell projection</keyword>
<proteinExistence type="inferred from homology"/>
<dbReference type="EMBL" id="LHPG02000013">
    <property type="protein sequence ID" value="PRW44525.1"/>
    <property type="molecule type" value="Genomic_DNA"/>
</dbReference>
<keyword evidence="3" id="KW-0969">Cilium</keyword>
<keyword evidence="8" id="KW-1185">Reference proteome</keyword>
<dbReference type="PANTHER" id="PTHR16011:SF0">
    <property type="entry name" value="INTRAFLAGELLAR TRANSPORT PROTEIN 57 HOMOLOG"/>
    <property type="match status" value="1"/>
</dbReference>
<dbReference type="STRING" id="3076.A0A2P6TKC8"/>
<evidence type="ECO:0000256" key="1">
    <source>
        <dbReference type="ARBA" id="ARBA00004138"/>
    </source>
</evidence>
<dbReference type="AlphaFoldDB" id="A0A2P6TKC8"/>
<evidence type="ECO:0000313" key="7">
    <source>
        <dbReference type="EMBL" id="PRW44525.1"/>
    </source>
</evidence>
<evidence type="ECO:0000256" key="6">
    <source>
        <dbReference type="SAM" id="MobiDB-lite"/>
    </source>
</evidence>
<protein>
    <submittedName>
        <fullName evidence="7">Intraflagellar transport 57-like protein</fullName>
    </submittedName>
</protein>
<accession>A0A2P6TKC8</accession>
<comment type="subcellular location">
    <subcellularLocation>
        <location evidence="1">Cell projection</location>
        <location evidence="1">Cilium</location>
    </subcellularLocation>
</comment>
<dbReference type="OrthoDB" id="514242at2759"/>
<dbReference type="GO" id="GO:0005815">
    <property type="term" value="C:microtubule organizing center"/>
    <property type="evidence" value="ECO:0007669"/>
    <property type="project" value="TreeGrafter"/>
</dbReference>
<dbReference type="PANTHER" id="PTHR16011">
    <property type="entry name" value="IFT57/HIPPI"/>
    <property type="match status" value="1"/>
</dbReference>
<dbReference type="GO" id="GO:0030992">
    <property type="term" value="C:intraciliary transport particle B"/>
    <property type="evidence" value="ECO:0007669"/>
    <property type="project" value="TreeGrafter"/>
</dbReference>
<dbReference type="GO" id="GO:1905515">
    <property type="term" value="P:non-motile cilium assembly"/>
    <property type="evidence" value="ECO:0007669"/>
    <property type="project" value="TreeGrafter"/>
</dbReference>
<dbReference type="GO" id="GO:0005794">
    <property type="term" value="C:Golgi apparatus"/>
    <property type="evidence" value="ECO:0007669"/>
    <property type="project" value="TreeGrafter"/>
</dbReference>
<feature type="compositionally biased region" description="Low complexity" evidence="6">
    <location>
        <begin position="11"/>
        <end position="30"/>
    </location>
</feature>